<reference evidence="1" key="1">
    <citation type="submission" date="2020-03" db="EMBL/GenBank/DDBJ databases">
        <authorList>
            <person name="Weist P."/>
        </authorList>
    </citation>
    <scope>NUCLEOTIDE SEQUENCE</scope>
</reference>
<evidence type="ECO:0000313" key="1">
    <source>
        <dbReference type="EMBL" id="CAB1433042.1"/>
    </source>
</evidence>
<dbReference type="EMBL" id="CADEAL010001512">
    <property type="protein sequence ID" value="CAB1433042.1"/>
    <property type="molecule type" value="Genomic_DNA"/>
</dbReference>
<comment type="caution">
    <text evidence="1">The sequence shown here is derived from an EMBL/GenBank/DDBJ whole genome shotgun (WGS) entry which is preliminary data.</text>
</comment>
<keyword evidence="2" id="KW-1185">Reference proteome</keyword>
<organism evidence="1 2">
    <name type="scientific">Pleuronectes platessa</name>
    <name type="common">European plaice</name>
    <dbReference type="NCBI Taxonomy" id="8262"/>
    <lineage>
        <taxon>Eukaryota</taxon>
        <taxon>Metazoa</taxon>
        <taxon>Chordata</taxon>
        <taxon>Craniata</taxon>
        <taxon>Vertebrata</taxon>
        <taxon>Euteleostomi</taxon>
        <taxon>Actinopterygii</taxon>
        <taxon>Neopterygii</taxon>
        <taxon>Teleostei</taxon>
        <taxon>Neoteleostei</taxon>
        <taxon>Acanthomorphata</taxon>
        <taxon>Carangaria</taxon>
        <taxon>Pleuronectiformes</taxon>
        <taxon>Pleuronectoidei</taxon>
        <taxon>Pleuronectidae</taxon>
        <taxon>Pleuronectes</taxon>
    </lineage>
</organism>
<name>A0A9N7UMB3_PLEPL</name>
<dbReference type="Proteomes" id="UP001153269">
    <property type="component" value="Unassembled WGS sequence"/>
</dbReference>
<accession>A0A9N7UMB3</accession>
<sequence>MVKKSEEQGKCFQLPRVTDRMSIDQQKCVLVSTTSEQRVSPVTSVNINRPKRTMWDCSHNSLNISLIIGKNRERICQRCIGLARCWEQVFGGPWTESELLQVVEISIVPAMSIKLEGGLASVAKHRLEDLVTGIHQPAVEKEDARLTERHGLLLQ</sequence>
<evidence type="ECO:0000313" key="2">
    <source>
        <dbReference type="Proteomes" id="UP001153269"/>
    </source>
</evidence>
<dbReference type="AlphaFoldDB" id="A0A9N7UMB3"/>
<protein>
    <submittedName>
        <fullName evidence="1">Uncharacterized protein</fullName>
    </submittedName>
</protein>
<gene>
    <name evidence="1" type="ORF">PLEPLA_LOCUS21130</name>
</gene>
<proteinExistence type="predicted"/>